<keyword evidence="1" id="KW-1133">Transmembrane helix</keyword>
<dbReference type="OrthoDB" id="5862062at2"/>
<keyword evidence="1" id="KW-0812">Transmembrane</keyword>
<sequence length="95" mass="11061">MTNRLFDTPRHEHTPEQRRFYALTEIAYTAVDFGAALCFIIGSIFFFYDSLTFAATWLFLIGSVLFAAKPSIRLWRELKLLKMGDYKDLAQRKTS</sequence>
<name>A0A074JUM5_9RHOB</name>
<dbReference type="EMBL" id="AUND01000023">
    <property type="protein sequence ID" value="KEO53052.1"/>
    <property type="molecule type" value="Genomic_DNA"/>
</dbReference>
<keyword evidence="4" id="KW-1185">Reference proteome</keyword>
<gene>
    <name evidence="3" type="ORF">TP2_08915</name>
</gene>
<protein>
    <recommendedName>
        <fullName evidence="2">YrhK domain-containing protein</fullName>
    </recommendedName>
</protein>
<accession>A0A074JUM5</accession>
<dbReference type="InterPro" id="IPR025424">
    <property type="entry name" value="YrhK_domain"/>
</dbReference>
<dbReference type="STRING" id="1353537.TP2_08915"/>
<dbReference type="Pfam" id="PF14145">
    <property type="entry name" value="YrhK"/>
    <property type="match status" value="1"/>
</dbReference>
<evidence type="ECO:0000313" key="3">
    <source>
        <dbReference type="EMBL" id="KEO53052.1"/>
    </source>
</evidence>
<organism evidence="3 4">
    <name type="scientific">Thioclava pacifica DSM 10166</name>
    <dbReference type="NCBI Taxonomy" id="1353537"/>
    <lineage>
        <taxon>Bacteria</taxon>
        <taxon>Pseudomonadati</taxon>
        <taxon>Pseudomonadota</taxon>
        <taxon>Alphaproteobacteria</taxon>
        <taxon>Rhodobacterales</taxon>
        <taxon>Paracoccaceae</taxon>
        <taxon>Thioclava</taxon>
    </lineage>
</organism>
<evidence type="ECO:0000313" key="4">
    <source>
        <dbReference type="Proteomes" id="UP000027432"/>
    </source>
</evidence>
<comment type="caution">
    <text evidence="3">The sequence shown here is derived from an EMBL/GenBank/DDBJ whole genome shotgun (WGS) entry which is preliminary data.</text>
</comment>
<reference evidence="3 4" key="1">
    <citation type="submission" date="2013-07" db="EMBL/GenBank/DDBJ databases">
        <title>Thioclava pacifica DSM 10166 Genome Sequencing.</title>
        <authorList>
            <person name="Lai Q."/>
            <person name="Shao Z."/>
        </authorList>
    </citation>
    <scope>NUCLEOTIDE SEQUENCE [LARGE SCALE GENOMIC DNA]</scope>
    <source>
        <strain evidence="3 4">DSM 10166</strain>
    </source>
</reference>
<feature type="transmembrane region" description="Helical" evidence="1">
    <location>
        <begin position="54"/>
        <end position="72"/>
    </location>
</feature>
<proteinExistence type="predicted"/>
<evidence type="ECO:0000259" key="2">
    <source>
        <dbReference type="Pfam" id="PF14145"/>
    </source>
</evidence>
<dbReference type="AlphaFoldDB" id="A0A074JUM5"/>
<feature type="domain" description="YrhK" evidence="2">
    <location>
        <begin position="25"/>
        <end position="77"/>
    </location>
</feature>
<dbReference type="eggNOG" id="ENOG5032ZWE">
    <property type="taxonomic scope" value="Bacteria"/>
</dbReference>
<dbReference type="RefSeq" id="WP_038077431.1">
    <property type="nucleotide sequence ID" value="NZ_AUND01000023.1"/>
</dbReference>
<feature type="transmembrane region" description="Helical" evidence="1">
    <location>
        <begin position="20"/>
        <end position="48"/>
    </location>
</feature>
<keyword evidence="1" id="KW-0472">Membrane</keyword>
<dbReference type="Proteomes" id="UP000027432">
    <property type="component" value="Unassembled WGS sequence"/>
</dbReference>
<evidence type="ECO:0000256" key="1">
    <source>
        <dbReference type="SAM" id="Phobius"/>
    </source>
</evidence>